<organism evidence="2 3">
    <name type="scientific">Portunus trituberculatus</name>
    <name type="common">Swimming crab</name>
    <name type="synonym">Neptunus trituberculatus</name>
    <dbReference type="NCBI Taxonomy" id="210409"/>
    <lineage>
        <taxon>Eukaryota</taxon>
        <taxon>Metazoa</taxon>
        <taxon>Ecdysozoa</taxon>
        <taxon>Arthropoda</taxon>
        <taxon>Crustacea</taxon>
        <taxon>Multicrustacea</taxon>
        <taxon>Malacostraca</taxon>
        <taxon>Eumalacostraca</taxon>
        <taxon>Eucarida</taxon>
        <taxon>Decapoda</taxon>
        <taxon>Pleocyemata</taxon>
        <taxon>Brachyura</taxon>
        <taxon>Eubrachyura</taxon>
        <taxon>Portunoidea</taxon>
        <taxon>Portunidae</taxon>
        <taxon>Portuninae</taxon>
        <taxon>Portunus</taxon>
    </lineage>
</organism>
<reference evidence="2 3" key="1">
    <citation type="submission" date="2019-05" db="EMBL/GenBank/DDBJ databases">
        <title>Another draft genome of Portunus trituberculatus and its Hox gene families provides insights of decapod evolution.</title>
        <authorList>
            <person name="Jeong J.-H."/>
            <person name="Song I."/>
            <person name="Kim S."/>
            <person name="Choi T."/>
            <person name="Kim D."/>
            <person name="Ryu S."/>
            <person name="Kim W."/>
        </authorList>
    </citation>
    <scope>NUCLEOTIDE SEQUENCE [LARGE SCALE GENOMIC DNA]</scope>
    <source>
        <tissue evidence="2">Muscle</tissue>
    </source>
</reference>
<gene>
    <name evidence="2" type="ORF">E2C01_061597</name>
</gene>
<keyword evidence="1" id="KW-0472">Membrane</keyword>
<keyword evidence="1" id="KW-1133">Transmembrane helix</keyword>
<proteinExistence type="predicted"/>
<protein>
    <submittedName>
        <fullName evidence="2">Uncharacterized protein</fullName>
    </submittedName>
</protein>
<evidence type="ECO:0000313" key="2">
    <source>
        <dbReference type="EMBL" id="MPC67422.1"/>
    </source>
</evidence>
<feature type="transmembrane region" description="Helical" evidence="1">
    <location>
        <begin position="101"/>
        <end position="121"/>
    </location>
</feature>
<dbReference type="Proteomes" id="UP000324222">
    <property type="component" value="Unassembled WGS sequence"/>
</dbReference>
<comment type="caution">
    <text evidence="2">The sequence shown here is derived from an EMBL/GenBank/DDBJ whole genome shotgun (WGS) entry which is preliminary data.</text>
</comment>
<evidence type="ECO:0000313" key="3">
    <source>
        <dbReference type="Proteomes" id="UP000324222"/>
    </source>
</evidence>
<sequence>MLQGDPFGQGDLAVADPMAKVDLSKAPTVSLWRSLLGHLASLERLVPGAWVRSRSLKKTLEGNVGPSLMAGSSFTAVSGRPLLVDGSGSTTQGSSLCDGTSGTVCFLTCTFMVGVLIYGILLSRGFMLGRRNAVADVLSREYVGSEWNLHPIVCRQVFQVWGAPQVDLFATALNHQLPLYVSTP</sequence>
<evidence type="ECO:0000256" key="1">
    <source>
        <dbReference type="SAM" id="Phobius"/>
    </source>
</evidence>
<accession>A0A5B7H8K9</accession>
<name>A0A5B7H8K9_PORTR</name>
<dbReference type="EMBL" id="VSRR010026224">
    <property type="protein sequence ID" value="MPC67422.1"/>
    <property type="molecule type" value="Genomic_DNA"/>
</dbReference>
<dbReference type="AlphaFoldDB" id="A0A5B7H8K9"/>
<keyword evidence="3" id="KW-1185">Reference proteome</keyword>
<keyword evidence="1" id="KW-0812">Transmembrane</keyword>